<dbReference type="PANTHER" id="PTHR43646">
    <property type="entry name" value="GLYCOSYLTRANSFERASE"/>
    <property type="match status" value="1"/>
</dbReference>
<evidence type="ECO:0000256" key="3">
    <source>
        <dbReference type="ARBA" id="ARBA00022676"/>
    </source>
</evidence>
<gene>
    <name evidence="12" type="ORF">GCM10022252_30760</name>
</gene>
<evidence type="ECO:0000256" key="4">
    <source>
        <dbReference type="ARBA" id="ARBA00022679"/>
    </source>
</evidence>
<name>A0ABP8AV09_9ACTN</name>
<proteinExistence type="inferred from homology"/>
<comment type="subcellular location">
    <subcellularLocation>
        <location evidence="1">Cell membrane</location>
    </subcellularLocation>
</comment>
<dbReference type="SUPFAM" id="SSF53448">
    <property type="entry name" value="Nucleotide-diphospho-sugar transferases"/>
    <property type="match status" value="1"/>
</dbReference>
<dbReference type="CDD" id="cd00761">
    <property type="entry name" value="Glyco_tranf_GTA_type"/>
    <property type="match status" value="1"/>
</dbReference>
<protein>
    <recommendedName>
        <fullName evidence="9">4,4'-diaponeurosporenoate glycosyltransferase</fullName>
    </recommendedName>
</protein>
<accession>A0ABP8AV09</accession>
<dbReference type="Pfam" id="PF00535">
    <property type="entry name" value="Glycos_transf_2"/>
    <property type="match status" value="1"/>
</dbReference>
<keyword evidence="5 10" id="KW-0472">Membrane</keyword>
<evidence type="ECO:0000313" key="13">
    <source>
        <dbReference type="Proteomes" id="UP001501251"/>
    </source>
</evidence>
<evidence type="ECO:0000256" key="2">
    <source>
        <dbReference type="ARBA" id="ARBA00022475"/>
    </source>
</evidence>
<evidence type="ECO:0000256" key="7">
    <source>
        <dbReference type="ARBA" id="ARBA00037904"/>
    </source>
</evidence>
<evidence type="ECO:0000259" key="11">
    <source>
        <dbReference type="Pfam" id="PF00535"/>
    </source>
</evidence>
<evidence type="ECO:0000256" key="8">
    <source>
        <dbReference type="ARBA" id="ARBA00038120"/>
    </source>
</evidence>
<dbReference type="InterPro" id="IPR001173">
    <property type="entry name" value="Glyco_trans_2-like"/>
</dbReference>
<evidence type="ECO:0000256" key="1">
    <source>
        <dbReference type="ARBA" id="ARBA00004236"/>
    </source>
</evidence>
<feature type="domain" description="Glycosyltransferase 2-like" evidence="11">
    <location>
        <begin position="9"/>
        <end position="121"/>
    </location>
</feature>
<comment type="function">
    <text evidence="6">Catalyzes the glycosylation of 4,4'-diaponeurosporenoate, i.e. the esterification of glucose at the C1'' position with the carboxyl group of 4,4'-diaponeurosporenic acid, to form glycosyl-4,4'-diaponeurosporenoate. This is a step in the biosynthesis of staphyloxanthin, an orange pigment present in most staphylococci strains.</text>
</comment>
<evidence type="ECO:0000256" key="6">
    <source>
        <dbReference type="ARBA" id="ARBA00037281"/>
    </source>
</evidence>
<feature type="transmembrane region" description="Helical" evidence="10">
    <location>
        <begin position="293"/>
        <end position="317"/>
    </location>
</feature>
<dbReference type="EMBL" id="BAABAQ010000004">
    <property type="protein sequence ID" value="GAA4191226.1"/>
    <property type="molecule type" value="Genomic_DNA"/>
</dbReference>
<evidence type="ECO:0000256" key="5">
    <source>
        <dbReference type="ARBA" id="ARBA00023136"/>
    </source>
</evidence>
<comment type="caution">
    <text evidence="12">The sequence shown here is derived from an EMBL/GenBank/DDBJ whole genome shotgun (WGS) entry which is preliminary data.</text>
</comment>
<dbReference type="RefSeq" id="WP_344918523.1">
    <property type="nucleotide sequence ID" value="NZ_BAABAQ010000004.1"/>
</dbReference>
<comment type="pathway">
    <text evidence="7">Carotenoid biosynthesis; staphyloxanthin biosynthesis; staphyloxanthin from farnesyl diphosphate: step 4/5.</text>
</comment>
<sequence>MSGERPLVSVIIPSFNRSHVLRMCLRALEKQTYSPIEVIVVDDCGTEDAAEVARSMGVTVLRTEVNSGASTARNLGAEHAHGEILLFQDGDIALDPDSVENAVNILHAEPKLGALGGILHPEPLAARTLPAQYRALQMYHWWMPTDRPTLELHAAVLAVPTEVFKEIGPFNPHLSDTVSADYRSRLMRKGYEVRITDAVCGRADHDSTMKMILSKVFRRARVSAREWTRGETPGDSVPRAFGGVLLVAAVPAALLPLLVGRAGAAVSPLLVATAIGLDGSTYRRVFARRGLPFGLYFSAVHLLVTFVGATGAGVGVLQRVLQRGQPNVVWVPQTGDLKNR</sequence>
<organism evidence="12 13">
    <name type="scientific">Streptosporangium oxazolinicum</name>
    <dbReference type="NCBI Taxonomy" id="909287"/>
    <lineage>
        <taxon>Bacteria</taxon>
        <taxon>Bacillati</taxon>
        <taxon>Actinomycetota</taxon>
        <taxon>Actinomycetes</taxon>
        <taxon>Streptosporangiales</taxon>
        <taxon>Streptosporangiaceae</taxon>
        <taxon>Streptosporangium</taxon>
    </lineage>
</organism>
<keyword evidence="2" id="KW-1003">Cell membrane</keyword>
<evidence type="ECO:0000313" key="12">
    <source>
        <dbReference type="EMBL" id="GAA4191226.1"/>
    </source>
</evidence>
<dbReference type="Proteomes" id="UP001501251">
    <property type="component" value="Unassembled WGS sequence"/>
</dbReference>
<dbReference type="PANTHER" id="PTHR43646:SF2">
    <property type="entry name" value="GLYCOSYLTRANSFERASE 2-LIKE DOMAIN-CONTAINING PROTEIN"/>
    <property type="match status" value="1"/>
</dbReference>
<keyword evidence="10" id="KW-0812">Transmembrane</keyword>
<dbReference type="InterPro" id="IPR029044">
    <property type="entry name" value="Nucleotide-diphossugar_trans"/>
</dbReference>
<evidence type="ECO:0000256" key="9">
    <source>
        <dbReference type="ARBA" id="ARBA00040345"/>
    </source>
</evidence>
<keyword evidence="13" id="KW-1185">Reference proteome</keyword>
<reference evidence="13" key="1">
    <citation type="journal article" date="2019" name="Int. J. Syst. Evol. Microbiol.">
        <title>The Global Catalogue of Microorganisms (GCM) 10K type strain sequencing project: providing services to taxonomists for standard genome sequencing and annotation.</title>
        <authorList>
            <consortium name="The Broad Institute Genomics Platform"/>
            <consortium name="The Broad Institute Genome Sequencing Center for Infectious Disease"/>
            <person name="Wu L."/>
            <person name="Ma J."/>
        </authorList>
    </citation>
    <scope>NUCLEOTIDE SEQUENCE [LARGE SCALE GENOMIC DNA]</scope>
    <source>
        <strain evidence="13">JCM 17388</strain>
    </source>
</reference>
<keyword evidence="10" id="KW-1133">Transmembrane helix</keyword>
<comment type="similarity">
    <text evidence="8">Belongs to the glycosyltransferase 2 family. CrtQ subfamily.</text>
</comment>
<keyword evidence="3" id="KW-0328">Glycosyltransferase</keyword>
<dbReference type="Gene3D" id="3.90.550.10">
    <property type="entry name" value="Spore Coat Polysaccharide Biosynthesis Protein SpsA, Chain A"/>
    <property type="match status" value="1"/>
</dbReference>
<evidence type="ECO:0000256" key="10">
    <source>
        <dbReference type="SAM" id="Phobius"/>
    </source>
</evidence>
<keyword evidence="4" id="KW-0808">Transferase</keyword>